<dbReference type="InterPro" id="IPR039448">
    <property type="entry name" value="Beta_helix"/>
</dbReference>
<accession>A0A0K1PM22</accession>
<dbReference type="SUPFAM" id="SSF51126">
    <property type="entry name" value="Pectin lyase-like"/>
    <property type="match status" value="1"/>
</dbReference>
<keyword evidence="3" id="KW-1185">Reference proteome</keyword>
<evidence type="ECO:0000259" key="1">
    <source>
        <dbReference type="Pfam" id="PF13229"/>
    </source>
</evidence>
<protein>
    <recommendedName>
        <fullName evidence="1">Right handed beta helix domain-containing protein</fullName>
    </recommendedName>
</protein>
<dbReference type="NCBIfam" id="TIGR03804">
    <property type="entry name" value="para_beta_helix"/>
    <property type="match status" value="1"/>
</dbReference>
<dbReference type="Pfam" id="PF13229">
    <property type="entry name" value="Beta_helix"/>
    <property type="match status" value="1"/>
</dbReference>
<evidence type="ECO:0000313" key="3">
    <source>
        <dbReference type="Proteomes" id="UP000064967"/>
    </source>
</evidence>
<name>A0A0K1PM22_9BACT</name>
<dbReference type="OrthoDB" id="338827at2"/>
<dbReference type="STRING" id="1391654.AKJ09_01236"/>
<dbReference type="Gene3D" id="2.160.20.10">
    <property type="entry name" value="Single-stranded right-handed beta-helix, Pectin lyase-like"/>
    <property type="match status" value="1"/>
</dbReference>
<organism evidence="2 3">
    <name type="scientific">Labilithrix luteola</name>
    <dbReference type="NCBI Taxonomy" id="1391654"/>
    <lineage>
        <taxon>Bacteria</taxon>
        <taxon>Pseudomonadati</taxon>
        <taxon>Myxococcota</taxon>
        <taxon>Polyangia</taxon>
        <taxon>Polyangiales</taxon>
        <taxon>Labilitrichaceae</taxon>
        <taxon>Labilithrix</taxon>
    </lineage>
</organism>
<reference evidence="2 3" key="1">
    <citation type="submission" date="2015-08" db="EMBL/GenBank/DDBJ databases">
        <authorList>
            <person name="Babu N.S."/>
            <person name="Beckwith C.J."/>
            <person name="Beseler K.G."/>
            <person name="Brison A."/>
            <person name="Carone J.V."/>
            <person name="Caskin T.P."/>
            <person name="Diamond M."/>
            <person name="Durham M.E."/>
            <person name="Foxe J.M."/>
            <person name="Go M."/>
            <person name="Henderson B.A."/>
            <person name="Jones I.B."/>
            <person name="McGettigan J.A."/>
            <person name="Micheletti S.J."/>
            <person name="Nasrallah M.E."/>
            <person name="Ortiz D."/>
            <person name="Piller C.R."/>
            <person name="Privatt S.R."/>
            <person name="Schneider S.L."/>
            <person name="Sharp S."/>
            <person name="Smith T.C."/>
            <person name="Stanton J.D."/>
            <person name="Ullery H.E."/>
            <person name="Wilson R.J."/>
            <person name="Serrano M.G."/>
            <person name="Buck G."/>
            <person name="Lee V."/>
            <person name="Wang Y."/>
            <person name="Carvalho R."/>
            <person name="Voegtly L."/>
            <person name="Shi R."/>
            <person name="Duckworth R."/>
            <person name="Johnson A."/>
            <person name="Loviza R."/>
            <person name="Walstead R."/>
            <person name="Shah Z."/>
            <person name="Kiflezghi M."/>
            <person name="Wade K."/>
            <person name="Ball S.L."/>
            <person name="Bradley K.W."/>
            <person name="Asai D.J."/>
            <person name="Bowman C.A."/>
            <person name="Russell D.A."/>
            <person name="Pope W.H."/>
            <person name="Jacobs-Sera D."/>
            <person name="Hendrix R.W."/>
            <person name="Hatfull G.F."/>
        </authorList>
    </citation>
    <scope>NUCLEOTIDE SEQUENCE [LARGE SCALE GENOMIC DNA]</scope>
    <source>
        <strain evidence="2 3">DSM 27648</strain>
    </source>
</reference>
<proteinExistence type="predicted"/>
<dbReference type="AlphaFoldDB" id="A0A0K1PM22"/>
<dbReference type="InterPro" id="IPR006626">
    <property type="entry name" value="PbH1"/>
</dbReference>
<dbReference type="InterPro" id="IPR022442">
    <property type="entry name" value="SO_2930-like_dom"/>
</dbReference>
<feature type="domain" description="Right handed beta helix" evidence="1">
    <location>
        <begin position="150"/>
        <end position="299"/>
    </location>
</feature>
<dbReference type="InterPro" id="IPR022441">
    <property type="entry name" value="Para_beta_helix_rpt-2"/>
</dbReference>
<dbReference type="InterPro" id="IPR012334">
    <property type="entry name" value="Pectin_lyas_fold"/>
</dbReference>
<dbReference type="SMART" id="SM00710">
    <property type="entry name" value="PbH1"/>
    <property type="match status" value="7"/>
</dbReference>
<dbReference type="EMBL" id="CP012333">
    <property type="protein sequence ID" value="AKU94572.1"/>
    <property type="molecule type" value="Genomic_DNA"/>
</dbReference>
<sequence>MFAHNPTSSVLRALLVAWPSLATLEGSIMLRRVSLHGNAFVVMALMASLSGCSSSDGNTGGSAADPNFPNARCGAGTIPSANCVQVAGGDAQGLLNATNALTPGAVIVLGQGTFAMTNQVTIRENGIHLIGQGIDATTLDFKTATAQTNGVDVVGNDFLVQGLTVRDSKKDGIRVESSERVTFRAVKATWSTPESSTNGAYGIYPVKSKFVLVENSFAERAADAGLYVGQCQNAVVRNNTVTGNVAGLEIENTEFADVSGNTAENNTTGIVVFDLPGNPIPGRDVNIHDNIIRNNNGKNFAAGGTVASVPVGTGTFAMASRRVQIANNTYQNNNTVDIGLVSGLVIEQNKVLWSLPKTSLVGDWQDLNLLPGFDANGNPVNDQVSTFRLENIVVSGNKHSGSGTAPDLANPLQIGLVLSIIYKGQPVDSIVYDTIGETDLTTNDNHICVGGNTNGSFGSLDLAKQAQTLGTSPVLRFSGPPFGQFNCTTLNGNPIQAPTLPANQP</sequence>
<evidence type="ECO:0000313" key="2">
    <source>
        <dbReference type="EMBL" id="AKU94572.1"/>
    </source>
</evidence>
<dbReference type="KEGG" id="llu:AKJ09_01236"/>
<gene>
    <name evidence="2" type="ORF">AKJ09_01236</name>
</gene>
<dbReference type="NCBIfam" id="TIGR03805">
    <property type="entry name" value="beta_helix_1"/>
    <property type="match status" value="1"/>
</dbReference>
<dbReference type="Proteomes" id="UP000064967">
    <property type="component" value="Chromosome"/>
</dbReference>
<dbReference type="InterPro" id="IPR011050">
    <property type="entry name" value="Pectin_lyase_fold/virulence"/>
</dbReference>